<evidence type="ECO:0000256" key="1">
    <source>
        <dbReference type="ARBA" id="ARBA00004651"/>
    </source>
</evidence>
<evidence type="ECO:0000256" key="6">
    <source>
        <dbReference type="ARBA" id="ARBA00022692"/>
    </source>
</evidence>
<accession>A0A1N7J2P8</accession>
<comment type="function">
    <text evidence="9">Converts cobyric acid to cobinamide by the addition of aminopropanol on the F carboxylic group.</text>
</comment>
<dbReference type="NCBIfam" id="TIGR00380">
    <property type="entry name" value="cobal_cbiB"/>
    <property type="match status" value="1"/>
</dbReference>
<dbReference type="InterPro" id="IPR004485">
    <property type="entry name" value="Cobalamin_biosynth_CobD/CbiB"/>
</dbReference>
<evidence type="ECO:0000256" key="9">
    <source>
        <dbReference type="HAMAP-Rule" id="MF_00024"/>
    </source>
</evidence>
<comment type="pathway">
    <text evidence="2 9">Cofactor biosynthesis; adenosylcobalamin biosynthesis.</text>
</comment>
<evidence type="ECO:0000313" key="11">
    <source>
        <dbReference type="Proteomes" id="UP000185639"/>
    </source>
</evidence>
<keyword evidence="11" id="KW-1185">Reference proteome</keyword>
<comment type="similarity">
    <text evidence="3 9">Belongs to the CobD/CbiB family.</text>
</comment>
<evidence type="ECO:0000256" key="7">
    <source>
        <dbReference type="ARBA" id="ARBA00022989"/>
    </source>
</evidence>
<dbReference type="Pfam" id="PF03186">
    <property type="entry name" value="CobD_Cbib"/>
    <property type="match status" value="1"/>
</dbReference>
<dbReference type="GO" id="GO:0005886">
    <property type="term" value="C:plasma membrane"/>
    <property type="evidence" value="ECO:0007669"/>
    <property type="project" value="UniProtKB-SubCell"/>
</dbReference>
<evidence type="ECO:0000256" key="3">
    <source>
        <dbReference type="ARBA" id="ARBA00006263"/>
    </source>
</evidence>
<dbReference type="Proteomes" id="UP000185639">
    <property type="component" value="Unassembled WGS sequence"/>
</dbReference>
<keyword evidence="5 9" id="KW-0169">Cobalamin biosynthesis</keyword>
<dbReference type="EMBL" id="FTOH01000001">
    <property type="protein sequence ID" value="SIS43623.1"/>
    <property type="molecule type" value="Genomic_DNA"/>
</dbReference>
<dbReference type="PANTHER" id="PTHR34308:SF1">
    <property type="entry name" value="COBALAMIN BIOSYNTHESIS PROTEIN CBIB"/>
    <property type="match status" value="1"/>
</dbReference>
<feature type="transmembrane region" description="Helical" evidence="9">
    <location>
        <begin position="66"/>
        <end position="87"/>
    </location>
</feature>
<dbReference type="PANTHER" id="PTHR34308">
    <property type="entry name" value="COBALAMIN BIOSYNTHESIS PROTEIN CBIB"/>
    <property type="match status" value="1"/>
</dbReference>
<sequence>MLFFWFQQDALSLHWGALLLAAILVSGVYLDARLGEPSKFHPLVGFGRWSGVLERALNRLPGAPGYILGAIAVVVALSPLVLIIGLLQASASLSLMSACLLQLVILYLCIGWHSLQEHVSDVWRSLATDDLPAAREELGKIVSRNTQVLDADEVAQASIESTLENSSDALFATLFWFLIGGAEAALLHRWVNTLDAMWGYRTERHFYFGWAAARLDDAMAWLPARLTALSFVFAAGEHRQKALDCWKTQAKYCDSPNGGVVMTAGAGALNRKLSQRADYQGTIKQKPVMGSGMPAGVDDIPRAIRLVKQALLIQLSLMVFCCLSLHYVTGVM</sequence>
<evidence type="ECO:0000256" key="2">
    <source>
        <dbReference type="ARBA" id="ARBA00004953"/>
    </source>
</evidence>
<comment type="subcellular location">
    <subcellularLocation>
        <location evidence="1 9">Cell membrane</location>
        <topology evidence="1 9">Multi-pass membrane protein</topology>
    </subcellularLocation>
</comment>
<dbReference type="STRING" id="484498.SAMN05421686_101294"/>
<keyword evidence="4 9" id="KW-1003">Cell membrane</keyword>
<dbReference type="GO" id="GO:0048472">
    <property type="term" value="F:threonine-phosphate decarboxylase activity"/>
    <property type="evidence" value="ECO:0007669"/>
    <property type="project" value="InterPro"/>
</dbReference>
<feature type="transmembrane region" description="Helical" evidence="9">
    <location>
        <begin position="310"/>
        <end position="329"/>
    </location>
</feature>
<keyword evidence="7 9" id="KW-1133">Transmembrane helix</keyword>
<name>A0A1N7J2P8_9GAMM</name>
<reference evidence="11" key="1">
    <citation type="submission" date="2017-01" db="EMBL/GenBank/DDBJ databases">
        <authorList>
            <person name="Varghese N."/>
            <person name="Submissions S."/>
        </authorList>
    </citation>
    <scope>NUCLEOTIDE SEQUENCE [LARGE SCALE GENOMIC DNA]</scope>
    <source>
        <strain evidence="11">DSM 24913</strain>
    </source>
</reference>
<dbReference type="GO" id="GO:0009236">
    <property type="term" value="P:cobalamin biosynthetic process"/>
    <property type="evidence" value="ECO:0007669"/>
    <property type="project" value="UniProtKB-UniRule"/>
</dbReference>
<feature type="transmembrane region" description="Helical" evidence="9">
    <location>
        <begin position="12"/>
        <end position="30"/>
    </location>
</feature>
<keyword evidence="6 9" id="KW-0812">Transmembrane</keyword>
<evidence type="ECO:0000313" key="10">
    <source>
        <dbReference type="EMBL" id="SIS43623.1"/>
    </source>
</evidence>
<organism evidence="10 11">
    <name type="scientific">Thalassolituus maritimus</name>
    <dbReference type="NCBI Taxonomy" id="484498"/>
    <lineage>
        <taxon>Bacteria</taxon>
        <taxon>Pseudomonadati</taxon>
        <taxon>Pseudomonadota</taxon>
        <taxon>Gammaproteobacteria</taxon>
        <taxon>Oceanospirillales</taxon>
        <taxon>Oceanospirillaceae</taxon>
        <taxon>Thalassolituus</taxon>
    </lineage>
</organism>
<proteinExistence type="inferred from homology"/>
<feature type="transmembrane region" description="Helical" evidence="9">
    <location>
        <begin position="169"/>
        <end position="191"/>
    </location>
</feature>
<evidence type="ECO:0000256" key="5">
    <source>
        <dbReference type="ARBA" id="ARBA00022573"/>
    </source>
</evidence>
<evidence type="ECO:0000256" key="4">
    <source>
        <dbReference type="ARBA" id="ARBA00022475"/>
    </source>
</evidence>
<dbReference type="AlphaFoldDB" id="A0A1N7J2P8"/>
<protein>
    <recommendedName>
        <fullName evidence="9">Cobalamin biosynthesis protein CobD</fullName>
    </recommendedName>
</protein>
<feature type="transmembrane region" description="Helical" evidence="9">
    <location>
        <begin position="94"/>
        <end position="115"/>
    </location>
</feature>
<dbReference type="UniPathway" id="UPA00148"/>
<keyword evidence="8 9" id="KW-0472">Membrane</keyword>
<dbReference type="HAMAP" id="MF_00024">
    <property type="entry name" value="CobD_CbiB"/>
    <property type="match status" value="1"/>
</dbReference>
<dbReference type="OrthoDB" id="9811967at2"/>
<evidence type="ECO:0000256" key="8">
    <source>
        <dbReference type="ARBA" id="ARBA00023136"/>
    </source>
</evidence>
<dbReference type="GO" id="GO:0015420">
    <property type="term" value="F:ABC-type vitamin B12 transporter activity"/>
    <property type="evidence" value="ECO:0007669"/>
    <property type="project" value="UniProtKB-UniRule"/>
</dbReference>
<gene>
    <name evidence="9" type="primary">cobD</name>
    <name evidence="10" type="ORF">SAMN05421686_101294</name>
</gene>
<dbReference type="RefSeq" id="WP_076513737.1">
    <property type="nucleotide sequence ID" value="NZ_FTOH01000001.1"/>
</dbReference>